<reference evidence="1" key="2">
    <citation type="journal article" date="2015" name="Data Brief">
        <title>Shoot transcriptome of the giant reed, Arundo donax.</title>
        <authorList>
            <person name="Barrero R.A."/>
            <person name="Guerrero F.D."/>
            <person name="Moolhuijzen P."/>
            <person name="Goolsby J.A."/>
            <person name="Tidwell J."/>
            <person name="Bellgard S.E."/>
            <person name="Bellgard M.I."/>
        </authorList>
    </citation>
    <scope>NUCLEOTIDE SEQUENCE</scope>
    <source>
        <tissue evidence="1">Shoot tissue taken approximately 20 cm above the soil surface</tissue>
    </source>
</reference>
<sequence length="19" mass="2133">MILCGDRHKTDRVTTSNSV</sequence>
<dbReference type="AlphaFoldDB" id="A0A0A9EBM2"/>
<dbReference type="EMBL" id="GBRH01199786">
    <property type="protein sequence ID" value="JAD98109.1"/>
    <property type="molecule type" value="Transcribed_RNA"/>
</dbReference>
<accession>A0A0A9EBM2</accession>
<protein>
    <submittedName>
        <fullName evidence="1">Uncharacterized protein</fullName>
    </submittedName>
</protein>
<reference evidence="1" key="1">
    <citation type="submission" date="2014-09" db="EMBL/GenBank/DDBJ databases">
        <authorList>
            <person name="Magalhaes I.L.F."/>
            <person name="Oliveira U."/>
            <person name="Santos F.R."/>
            <person name="Vidigal T.H.D.A."/>
            <person name="Brescovit A.D."/>
            <person name="Santos A.J."/>
        </authorList>
    </citation>
    <scope>NUCLEOTIDE SEQUENCE</scope>
    <source>
        <tissue evidence="1">Shoot tissue taken approximately 20 cm above the soil surface</tissue>
    </source>
</reference>
<organism evidence="1">
    <name type="scientific">Arundo donax</name>
    <name type="common">Giant reed</name>
    <name type="synonym">Donax arundinaceus</name>
    <dbReference type="NCBI Taxonomy" id="35708"/>
    <lineage>
        <taxon>Eukaryota</taxon>
        <taxon>Viridiplantae</taxon>
        <taxon>Streptophyta</taxon>
        <taxon>Embryophyta</taxon>
        <taxon>Tracheophyta</taxon>
        <taxon>Spermatophyta</taxon>
        <taxon>Magnoliopsida</taxon>
        <taxon>Liliopsida</taxon>
        <taxon>Poales</taxon>
        <taxon>Poaceae</taxon>
        <taxon>PACMAD clade</taxon>
        <taxon>Arundinoideae</taxon>
        <taxon>Arundineae</taxon>
        <taxon>Arundo</taxon>
    </lineage>
</organism>
<proteinExistence type="predicted"/>
<evidence type="ECO:0000313" key="1">
    <source>
        <dbReference type="EMBL" id="JAD98109.1"/>
    </source>
</evidence>
<name>A0A0A9EBM2_ARUDO</name>